<reference evidence="2" key="2">
    <citation type="submission" date="2025-08" db="UniProtKB">
        <authorList>
            <consortium name="EnsemblFungi"/>
        </authorList>
    </citation>
    <scope>IDENTIFICATION</scope>
    <source>
        <strain evidence="2">4287 / CBS 123668 / FGSC 9935 / NRRL 34936</strain>
    </source>
</reference>
<feature type="compositionally biased region" description="Low complexity" evidence="1">
    <location>
        <begin position="47"/>
        <end position="60"/>
    </location>
</feature>
<accession>A0A0D2YF26</accession>
<evidence type="ECO:0000313" key="3">
    <source>
        <dbReference type="Proteomes" id="UP000002489"/>
    </source>
</evidence>
<dbReference type="EnsemblFungi" id="FOXG_14914T0">
    <property type="protein sequence ID" value="FOXG_14914P0"/>
    <property type="gene ID" value="FOXG_14914"/>
</dbReference>
<sequence>MGLLKQERQFGRDCEAPYQEPLSQSLGKLGHAKPNDTENHNSAWTETSTSAFDDSYSSHSSPPPVREPSPVEERSWSQEASDGADRFHDYLHGDDYGSTGFYGSGTFD</sequence>
<name>A0A0D2YF26_FUSOF</name>
<feature type="compositionally biased region" description="Basic and acidic residues" evidence="1">
    <location>
        <begin position="83"/>
        <end position="95"/>
    </location>
</feature>
<organism evidence="2 3">
    <name type="scientific">Fusarium oxysporum (strain Fo5176)</name>
    <name type="common">Fusarium vascular wilt</name>
    <dbReference type="NCBI Taxonomy" id="660025"/>
    <lineage>
        <taxon>Eukaryota</taxon>
        <taxon>Fungi</taxon>
        <taxon>Dikarya</taxon>
        <taxon>Ascomycota</taxon>
        <taxon>Pezizomycotina</taxon>
        <taxon>Sordariomycetes</taxon>
        <taxon>Hypocreomycetidae</taxon>
        <taxon>Hypocreales</taxon>
        <taxon>Nectriaceae</taxon>
        <taxon>Fusarium</taxon>
        <taxon>Fusarium oxysporum species complex</taxon>
    </lineage>
</organism>
<protein>
    <submittedName>
        <fullName evidence="2">Uncharacterized protein</fullName>
    </submittedName>
</protein>
<proteinExistence type="predicted"/>
<evidence type="ECO:0000313" key="2">
    <source>
        <dbReference type="EnsemblFungi" id="FOXG_14914P0"/>
    </source>
</evidence>
<dbReference type="Proteomes" id="UP000002489">
    <property type="component" value="Unassembled WGS sequence"/>
</dbReference>
<dbReference type="AlphaFoldDB" id="A0A0D2YF26"/>
<feature type="compositionally biased region" description="Basic and acidic residues" evidence="1">
    <location>
        <begin position="1"/>
        <end position="15"/>
    </location>
</feature>
<feature type="region of interest" description="Disordered" evidence="1">
    <location>
        <begin position="1"/>
        <end position="108"/>
    </location>
</feature>
<evidence type="ECO:0000256" key="1">
    <source>
        <dbReference type="SAM" id="MobiDB-lite"/>
    </source>
</evidence>
<reference evidence="3" key="1">
    <citation type="journal article" date="2012" name="Mol. Plant Microbe Interact.">
        <title>A highly conserved effector in Fusarium oxysporum is required for full virulence on Arabidopsis.</title>
        <authorList>
            <person name="Thatcher L.F."/>
            <person name="Gardiner D.M."/>
            <person name="Kazan K."/>
            <person name="Manners J."/>
        </authorList>
    </citation>
    <scope>NUCLEOTIDE SEQUENCE [LARGE SCALE GENOMIC DNA]</scope>
    <source>
        <strain evidence="3">Fo5176</strain>
    </source>
</reference>